<proteinExistence type="evidence at transcript level"/>
<dbReference type="AlphaFoldDB" id="I3SDH5"/>
<reference evidence="1" key="1">
    <citation type="submission" date="2012-05" db="EMBL/GenBank/DDBJ databases">
        <authorList>
            <person name="Krishnakumar V."/>
            <person name="Cheung F."/>
            <person name="Xiao Y."/>
            <person name="Chan A."/>
            <person name="Moskal W.A."/>
            <person name="Town C.D."/>
        </authorList>
    </citation>
    <scope>NUCLEOTIDE SEQUENCE</scope>
</reference>
<sequence>MFIIAPAPEEPLPSPPFLRYFSASEHIVNVPTESISRTVLNPFGERSSAETRKFPAAALTRMSIFPKCLKVDSTTLAASSCFRTSPTKPIAGIESDCRTETAESRTCFRRPMSATEAPCLPNWVEISKPIPEAPPVMRATFPFNMLPLNGDSIVN</sequence>
<accession>I3SDH5</accession>
<dbReference type="EMBL" id="BT138522">
    <property type="protein sequence ID" value="AFK38317.1"/>
    <property type="molecule type" value="mRNA"/>
</dbReference>
<protein>
    <submittedName>
        <fullName evidence="1">Uncharacterized protein</fullName>
    </submittedName>
</protein>
<organism evidence="1">
    <name type="scientific">Lotus japonicus</name>
    <name type="common">Lotus corniculatus var. japonicus</name>
    <dbReference type="NCBI Taxonomy" id="34305"/>
    <lineage>
        <taxon>Eukaryota</taxon>
        <taxon>Viridiplantae</taxon>
        <taxon>Streptophyta</taxon>
        <taxon>Embryophyta</taxon>
        <taxon>Tracheophyta</taxon>
        <taxon>Spermatophyta</taxon>
        <taxon>Magnoliopsida</taxon>
        <taxon>eudicotyledons</taxon>
        <taxon>Gunneridae</taxon>
        <taxon>Pentapetalae</taxon>
        <taxon>rosids</taxon>
        <taxon>fabids</taxon>
        <taxon>Fabales</taxon>
        <taxon>Fabaceae</taxon>
        <taxon>Papilionoideae</taxon>
        <taxon>50 kb inversion clade</taxon>
        <taxon>NPAAA clade</taxon>
        <taxon>Hologalegina</taxon>
        <taxon>robinioid clade</taxon>
        <taxon>Loteae</taxon>
        <taxon>Lotus</taxon>
    </lineage>
</organism>
<evidence type="ECO:0000313" key="1">
    <source>
        <dbReference type="EMBL" id="AFK38317.1"/>
    </source>
</evidence>
<name>I3SDH5_LOTJA</name>